<feature type="region of interest" description="Disordered" evidence="5">
    <location>
        <begin position="50"/>
        <end position="246"/>
    </location>
</feature>
<reference evidence="8" key="3">
    <citation type="submission" date="2025-04" db="UniProtKB">
        <authorList>
            <consortium name="RefSeq"/>
        </authorList>
    </citation>
    <scope>IDENTIFICATION</scope>
    <source>
        <strain evidence="8">CBS 781.70</strain>
    </source>
</reference>
<dbReference type="InterPro" id="IPR004855">
    <property type="entry name" value="TFIIA_asu/bsu"/>
</dbReference>
<evidence type="ECO:0000256" key="5">
    <source>
        <dbReference type="SAM" id="MobiDB-lite"/>
    </source>
</evidence>
<evidence type="ECO:0000256" key="2">
    <source>
        <dbReference type="ARBA" id="ARBA00010059"/>
    </source>
</evidence>
<evidence type="ECO:0000313" key="8">
    <source>
        <dbReference type="RefSeq" id="XP_033532353.1"/>
    </source>
</evidence>
<reference evidence="8" key="2">
    <citation type="submission" date="2020-04" db="EMBL/GenBank/DDBJ databases">
        <authorList>
            <consortium name="NCBI Genome Project"/>
        </authorList>
    </citation>
    <scope>NUCLEOTIDE SEQUENCE</scope>
    <source>
        <strain evidence="8">CBS 781.70</strain>
    </source>
</reference>
<dbReference type="CDD" id="cd07976">
    <property type="entry name" value="TFIIA_alpha_beta_like"/>
    <property type="match status" value="1"/>
</dbReference>
<keyword evidence="4" id="KW-0539">Nucleus</keyword>
<dbReference type="FunFam" id="2.30.18.10:FF:000006">
    <property type="entry name" value="Transcription factor TFIIA complex subunit Toa1"/>
    <property type="match status" value="1"/>
</dbReference>
<gene>
    <name evidence="6 8" type="ORF">P152DRAFT_94368</name>
</gene>
<feature type="compositionally biased region" description="Acidic residues" evidence="5">
    <location>
        <begin position="300"/>
        <end position="323"/>
    </location>
</feature>
<keyword evidence="7" id="KW-1185">Reference proteome</keyword>
<dbReference type="SUPFAM" id="SSF50784">
    <property type="entry name" value="Transcription factor IIA (TFIIA), beta-barrel domain"/>
    <property type="match status" value="1"/>
</dbReference>
<accession>A0A6G1FYC9</accession>
<dbReference type="SMART" id="SM01371">
    <property type="entry name" value="TFIIA"/>
    <property type="match status" value="1"/>
</dbReference>
<evidence type="ECO:0000313" key="7">
    <source>
        <dbReference type="Proteomes" id="UP000504638"/>
    </source>
</evidence>
<dbReference type="RefSeq" id="XP_033532353.1">
    <property type="nucleotide sequence ID" value="XM_033683365.1"/>
</dbReference>
<evidence type="ECO:0000256" key="4">
    <source>
        <dbReference type="ARBA" id="ARBA00023242"/>
    </source>
</evidence>
<dbReference type="AlphaFoldDB" id="A0A6G1FYC9"/>
<feature type="compositionally biased region" description="Pro residues" evidence="5">
    <location>
        <begin position="56"/>
        <end position="68"/>
    </location>
</feature>
<dbReference type="OrthoDB" id="6275927at2759"/>
<feature type="compositionally biased region" description="Basic residues" evidence="5">
    <location>
        <begin position="272"/>
        <end position="284"/>
    </location>
</feature>
<feature type="compositionally biased region" description="Basic and acidic residues" evidence="5">
    <location>
        <begin position="108"/>
        <end position="121"/>
    </location>
</feature>
<feature type="compositionally biased region" description="Low complexity" evidence="5">
    <location>
        <begin position="139"/>
        <end position="153"/>
    </location>
</feature>
<dbReference type="GO" id="GO:0006367">
    <property type="term" value="P:transcription initiation at RNA polymerase II promoter"/>
    <property type="evidence" value="ECO:0007669"/>
    <property type="project" value="InterPro"/>
</dbReference>
<name>A0A6G1FYC9_9PEZI</name>
<dbReference type="PANTHER" id="PTHR12694:SF8">
    <property type="entry name" value="TRANSCRIPTION INITIATION FACTOR IIA SUBUNIT 1"/>
    <property type="match status" value="1"/>
</dbReference>
<proteinExistence type="inferred from homology"/>
<dbReference type="PANTHER" id="PTHR12694">
    <property type="entry name" value="TRANSCRIPTION INITIATION FACTOR IIA SUBUNIT 1"/>
    <property type="match status" value="1"/>
</dbReference>
<dbReference type="EMBL" id="ML975165">
    <property type="protein sequence ID" value="KAF1810722.1"/>
    <property type="molecule type" value="Genomic_DNA"/>
</dbReference>
<sequence length="380" mass="42407">MSNQIVGQTYQEIISRVITESQSAFEEAGLPADVLKELREEWQQRLSDLKVAQFPWDPPPSAQNPPTLPSNARAHDLKTEEGKHPGQTSVVYDTPSRLKQGSTVKQEPLFKQDPDFKREGAYDSQPPAPSGPQANGYNAALTAQQRAQAQLQREYGQHANASIAAMSQAQGRQNGMQGQLPQQGQPQQGQLPQQGQPPQQHPHQQQPRPAQSQPAPQQQHPSVGSAQTDGPGDLPEPLDNRRLEADASIRDQIEALREQMDNGLLLPYTSSRHAKLKARSKTRTPRAGPSREAGPSQFDGGDDVLREEEDEDAINSDLDDPDDDPQRQEEQEEEIKEVILCTYDKVQRVKNKWKCTLKDGILTTNDKEYLFHKGTGEFEW</sequence>
<dbReference type="SUPFAM" id="SSF47396">
    <property type="entry name" value="Transcription factor IIA (TFIIA), alpha-helical domain"/>
    <property type="match status" value="1"/>
</dbReference>
<evidence type="ECO:0008006" key="9">
    <source>
        <dbReference type="Google" id="ProtNLM"/>
    </source>
</evidence>
<organism evidence="6">
    <name type="scientific">Eremomyces bilateralis CBS 781.70</name>
    <dbReference type="NCBI Taxonomy" id="1392243"/>
    <lineage>
        <taxon>Eukaryota</taxon>
        <taxon>Fungi</taxon>
        <taxon>Dikarya</taxon>
        <taxon>Ascomycota</taxon>
        <taxon>Pezizomycotina</taxon>
        <taxon>Dothideomycetes</taxon>
        <taxon>Dothideomycetes incertae sedis</taxon>
        <taxon>Eremomycetales</taxon>
        <taxon>Eremomycetaceae</taxon>
        <taxon>Eremomyces</taxon>
    </lineage>
</organism>
<evidence type="ECO:0000256" key="3">
    <source>
        <dbReference type="ARBA" id="ARBA00023163"/>
    </source>
</evidence>
<dbReference type="Proteomes" id="UP000504638">
    <property type="component" value="Unplaced"/>
</dbReference>
<feature type="compositionally biased region" description="Polar residues" evidence="5">
    <location>
        <begin position="86"/>
        <end position="105"/>
    </location>
</feature>
<dbReference type="Gene3D" id="2.30.18.10">
    <property type="entry name" value="Transcription factor IIA (TFIIA), beta-barrel domain"/>
    <property type="match status" value="1"/>
</dbReference>
<dbReference type="Gene3D" id="1.10.287.100">
    <property type="match status" value="1"/>
</dbReference>
<dbReference type="InterPro" id="IPR009088">
    <property type="entry name" value="TFIIA_b-brl"/>
</dbReference>
<reference evidence="6 8" key="1">
    <citation type="submission" date="2020-01" db="EMBL/GenBank/DDBJ databases">
        <authorList>
            <consortium name="DOE Joint Genome Institute"/>
            <person name="Haridas S."/>
            <person name="Albert R."/>
            <person name="Binder M."/>
            <person name="Bloem J."/>
            <person name="Labutti K."/>
            <person name="Salamov A."/>
            <person name="Andreopoulos B."/>
            <person name="Baker S.E."/>
            <person name="Barry K."/>
            <person name="Bills G."/>
            <person name="Bluhm B.H."/>
            <person name="Cannon C."/>
            <person name="Castanera R."/>
            <person name="Culley D.E."/>
            <person name="Daum C."/>
            <person name="Ezra D."/>
            <person name="Gonzalez J.B."/>
            <person name="Henrissat B."/>
            <person name="Kuo A."/>
            <person name="Liang C."/>
            <person name="Lipzen A."/>
            <person name="Lutzoni F."/>
            <person name="Magnuson J."/>
            <person name="Mondo S."/>
            <person name="Nolan M."/>
            <person name="Ohm R."/>
            <person name="Pangilinan J."/>
            <person name="Park H.-J."/>
            <person name="Ramirez L."/>
            <person name="Alfaro M."/>
            <person name="Sun H."/>
            <person name="Tritt A."/>
            <person name="Yoshinaga Y."/>
            <person name="Zwiers L.-H."/>
            <person name="Turgeon B.G."/>
            <person name="Goodwin S.B."/>
            <person name="Spatafora J.W."/>
            <person name="Crous P.W."/>
            <person name="Grigoriev I.V."/>
        </authorList>
    </citation>
    <scope>NUCLEOTIDE SEQUENCE</scope>
    <source>
        <strain evidence="6 8">CBS 781.70</strain>
    </source>
</reference>
<comment type="similarity">
    <text evidence="2">Belongs to the TFIIA subunit 1 family.</text>
</comment>
<feature type="compositionally biased region" description="Polar residues" evidence="5">
    <location>
        <begin position="165"/>
        <end position="176"/>
    </location>
</feature>
<evidence type="ECO:0000313" key="6">
    <source>
        <dbReference type="EMBL" id="KAF1810722.1"/>
    </source>
</evidence>
<feature type="compositionally biased region" description="Low complexity" evidence="5">
    <location>
        <begin position="177"/>
        <end position="222"/>
    </location>
</feature>
<protein>
    <recommendedName>
        <fullName evidence="9">Transcription factor IIA, alpha/beta subunit</fullName>
    </recommendedName>
</protein>
<keyword evidence="3" id="KW-0804">Transcription</keyword>
<feature type="compositionally biased region" description="Basic and acidic residues" evidence="5">
    <location>
        <begin position="73"/>
        <end position="84"/>
    </location>
</feature>
<evidence type="ECO:0000256" key="1">
    <source>
        <dbReference type="ARBA" id="ARBA00004123"/>
    </source>
</evidence>
<dbReference type="GO" id="GO:0005672">
    <property type="term" value="C:transcription factor TFIIA complex"/>
    <property type="evidence" value="ECO:0007669"/>
    <property type="project" value="InterPro"/>
</dbReference>
<comment type="subcellular location">
    <subcellularLocation>
        <location evidence="1">Nucleus</location>
    </subcellularLocation>
</comment>
<dbReference type="GeneID" id="54423935"/>
<dbReference type="Pfam" id="PF03153">
    <property type="entry name" value="TFIIA"/>
    <property type="match status" value="1"/>
</dbReference>
<feature type="region of interest" description="Disordered" evidence="5">
    <location>
        <begin position="264"/>
        <end position="334"/>
    </location>
</feature>